<proteinExistence type="predicted"/>
<reference evidence="1" key="1">
    <citation type="submission" date="2020-04" db="EMBL/GenBank/DDBJ databases">
        <authorList>
            <person name="Chiriac C."/>
            <person name="Salcher M."/>
            <person name="Ghai R."/>
            <person name="Kavagutti S V."/>
        </authorList>
    </citation>
    <scope>NUCLEOTIDE SEQUENCE</scope>
</reference>
<protein>
    <submittedName>
        <fullName evidence="1">Uncharacterized protein</fullName>
    </submittedName>
</protein>
<gene>
    <name evidence="1" type="ORF">UFOVP68_37</name>
</gene>
<accession>A0A6J5KY59</accession>
<dbReference type="EMBL" id="LR796191">
    <property type="protein sequence ID" value="CAB4126175.1"/>
    <property type="molecule type" value="Genomic_DNA"/>
</dbReference>
<name>A0A6J5KY59_9CAUD</name>
<sequence>MARLVPEQEVIRKLQVRDVLSLPRAQRRREIQLAIMEVPGLDPDDKYLIDRIEEALVRILPRVKSVTPLTDEDLGRLIGRSRPLVQACIGGRLPERLSAEALDALLAVVESRLPEIHNLIRDIKRARLHVE</sequence>
<evidence type="ECO:0000313" key="1">
    <source>
        <dbReference type="EMBL" id="CAB4126175.1"/>
    </source>
</evidence>
<organism evidence="1">
    <name type="scientific">uncultured Caudovirales phage</name>
    <dbReference type="NCBI Taxonomy" id="2100421"/>
    <lineage>
        <taxon>Viruses</taxon>
        <taxon>Duplodnaviria</taxon>
        <taxon>Heunggongvirae</taxon>
        <taxon>Uroviricota</taxon>
        <taxon>Caudoviricetes</taxon>
        <taxon>Peduoviridae</taxon>
        <taxon>Maltschvirus</taxon>
        <taxon>Maltschvirus maltsch</taxon>
    </lineage>
</organism>